<dbReference type="Proteomes" id="UP000426424">
    <property type="component" value="Chromosome"/>
</dbReference>
<dbReference type="RefSeq" id="WP_153974500.1">
    <property type="nucleotide sequence ID" value="NZ_CP039268.1"/>
</dbReference>
<reference evidence="2 3" key="1">
    <citation type="submission" date="2019-12" db="EMBL/GenBank/DDBJ databases">
        <title>The complete genome of the thermophilic, anoxygenic phototrophic gammaproteobacterium Thermochromatium tepidum.</title>
        <authorList>
            <person name="Sattley W.M."/>
            <person name="Swingley W.D."/>
            <person name="Burchell B.M."/>
            <person name="Gurbani S.A."/>
            <person name="Kujawa C.M."/>
            <person name="Nuccio D.A."/>
            <person name="Schladweiler J."/>
            <person name="Shaffer K.N."/>
            <person name="Stokes L.M."/>
            <person name="Touchman J.W."/>
            <person name="Blankenship R.E."/>
            <person name="Madigan M.T."/>
        </authorList>
    </citation>
    <scope>NUCLEOTIDE SEQUENCE [LARGE SCALE GENOMIC DNA]</scope>
    <source>
        <strain evidence="2 3">ATCC 43061</strain>
    </source>
</reference>
<gene>
    <name evidence="2" type="ORF">E6P07_04430</name>
</gene>
<evidence type="ECO:0000313" key="3">
    <source>
        <dbReference type="Proteomes" id="UP000426424"/>
    </source>
</evidence>
<dbReference type="AlphaFoldDB" id="A0A6I6E3H7"/>
<proteinExistence type="predicted"/>
<keyword evidence="3" id="KW-1185">Reference proteome</keyword>
<name>A0A6I6E3H7_THETI</name>
<keyword evidence="1" id="KW-0472">Membrane</keyword>
<keyword evidence="1" id="KW-1133">Transmembrane helix</keyword>
<feature type="transmembrane region" description="Helical" evidence="1">
    <location>
        <begin position="7"/>
        <end position="25"/>
    </location>
</feature>
<evidence type="ECO:0000256" key="1">
    <source>
        <dbReference type="SAM" id="Phobius"/>
    </source>
</evidence>
<protein>
    <submittedName>
        <fullName evidence="2">Uncharacterized protein</fullName>
    </submittedName>
</protein>
<accession>A0A6I6E3H7</accession>
<organism evidence="2 3">
    <name type="scientific">Thermochromatium tepidum ATCC 43061</name>
    <dbReference type="NCBI Taxonomy" id="316276"/>
    <lineage>
        <taxon>Bacteria</taxon>
        <taxon>Pseudomonadati</taxon>
        <taxon>Pseudomonadota</taxon>
        <taxon>Gammaproteobacteria</taxon>
        <taxon>Chromatiales</taxon>
        <taxon>Chromatiaceae</taxon>
        <taxon>Thermochromatium</taxon>
    </lineage>
</organism>
<dbReference type="KEGG" id="ttp:E6P07_04430"/>
<dbReference type="EMBL" id="CP039268">
    <property type="protein sequence ID" value="QGU32302.1"/>
    <property type="molecule type" value="Genomic_DNA"/>
</dbReference>
<evidence type="ECO:0000313" key="2">
    <source>
        <dbReference type="EMBL" id="QGU32302.1"/>
    </source>
</evidence>
<dbReference type="OrthoDB" id="6053302at2"/>
<feature type="transmembrane region" description="Helical" evidence="1">
    <location>
        <begin position="86"/>
        <end position="105"/>
    </location>
</feature>
<keyword evidence="1" id="KW-0812">Transmembrane</keyword>
<feature type="transmembrane region" description="Helical" evidence="1">
    <location>
        <begin position="37"/>
        <end position="57"/>
    </location>
</feature>
<sequence>MRKPDITAYALSVATGMVLWFAAMASSGKREPWDDPSYWSVVYPAAIIVSGLLGFFFSNRSWRWPLALFCGQFLALTIRAGELGNLWPLGLLLFLVMSVPGIAVAKLGGWLNGKISPHQP</sequence>